<dbReference type="GO" id="GO:0004351">
    <property type="term" value="F:glutamate decarboxylase activity"/>
    <property type="evidence" value="ECO:0007669"/>
    <property type="project" value="UniProtKB-EC"/>
</dbReference>
<evidence type="ECO:0000256" key="2">
    <source>
        <dbReference type="ARBA" id="ARBA00009533"/>
    </source>
</evidence>
<name>A0ABU4I248_9ACTN</name>
<evidence type="ECO:0000256" key="8">
    <source>
        <dbReference type="RuleBase" id="RU361171"/>
    </source>
</evidence>
<comment type="similarity">
    <text evidence="2 7">Belongs to the group II decarboxylase family.</text>
</comment>
<dbReference type="Gene3D" id="4.10.280.50">
    <property type="match status" value="1"/>
</dbReference>
<evidence type="ECO:0000313" key="9">
    <source>
        <dbReference type="EMBL" id="MDW5598369.1"/>
    </source>
</evidence>
<organism evidence="9 10">
    <name type="scientific">Conexibacter stalactiti</name>
    <dbReference type="NCBI Taxonomy" id="1940611"/>
    <lineage>
        <taxon>Bacteria</taxon>
        <taxon>Bacillati</taxon>
        <taxon>Actinomycetota</taxon>
        <taxon>Thermoleophilia</taxon>
        <taxon>Solirubrobacterales</taxon>
        <taxon>Conexibacteraceae</taxon>
        <taxon>Conexibacter</taxon>
    </lineage>
</organism>
<proteinExistence type="inferred from homology"/>
<reference evidence="10" key="1">
    <citation type="submission" date="2023-07" db="EMBL/GenBank/DDBJ databases">
        <title>Conexibacter stalactiti sp. nov., isolated from stalactites in a lava cave and emended description of the genus Conexibacter.</title>
        <authorList>
            <person name="Lee S.D."/>
        </authorList>
    </citation>
    <scope>NUCLEOTIDE SEQUENCE [LARGE SCALE GENOMIC DNA]</scope>
    <source>
        <strain evidence="10">KCTC 39840</strain>
    </source>
</reference>
<sequence length="459" mass="51673">MAIDEQQPDGRDLTFAERYFTQPAPVREMPEHSRDPRVALSVLESEMLLDGDPAKNLATFVTTYMEPEARYVIENNLHRNWIDHAEYPRTAEIANRCVRMLHHLFHGVHCPEVPGTATAGSSEAVMLGALAMKWRWKNAREKAGKPVDKPNLVYGADVHVVWDKFCRYFDVEPRQVNLPRGRYTVGPDDLAPQIDENTIGVVAVVGTTFTGECDDVAGIDAMLRHLASTRGLDVPMHVDAASGGFVFPFSHPEFEWDFRLDTVKSINVSGHKFGLVYPGVGWLVFRDENQLPEQLVFYEDYLGERDATFTLNFSGSSAFILAQYYNFVRYGRQGYASLVRAMDRNSDALTERLAAEDALELVGGEPRLPLVIARVRSDEDFTGTDLVAELAQRRAWMVPAYQLPPDNDDQQIIRILVKVNQSRELADALADDISASIADLRRRAAGHHVHKRVHRGHGY</sequence>
<dbReference type="NCBIfam" id="TIGR01788">
    <property type="entry name" value="Glu-decarb-GAD"/>
    <property type="match status" value="1"/>
</dbReference>
<dbReference type="InterPro" id="IPR010107">
    <property type="entry name" value="Glutamate_decarboxylase"/>
</dbReference>
<evidence type="ECO:0000256" key="4">
    <source>
        <dbReference type="ARBA" id="ARBA00022898"/>
    </source>
</evidence>
<dbReference type="SUPFAM" id="SSF53383">
    <property type="entry name" value="PLP-dependent transferases"/>
    <property type="match status" value="1"/>
</dbReference>
<keyword evidence="4 7" id="KW-0663">Pyridoxal phosphate</keyword>
<evidence type="ECO:0000256" key="5">
    <source>
        <dbReference type="ARBA" id="ARBA00023239"/>
    </source>
</evidence>
<comment type="cofactor">
    <cofactor evidence="1 7">
        <name>pyridoxal 5'-phosphate</name>
        <dbReference type="ChEBI" id="CHEBI:597326"/>
    </cofactor>
</comment>
<dbReference type="InterPro" id="IPR015421">
    <property type="entry name" value="PyrdxlP-dep_Trfase_major"/>
</dbReference>
<dbReference type="Proteomes" id="UP001284601">
    <property type="component" value="Unassembled WGS sequence"/>
</dbReference>
<dbReference type="Gene3D" id="3.90.1150.160">
    <property type="match status" value="1"/>
</dbReference>
<evidence type="ECO:0000256" key="3">
    <source>
        <dbReference type="ARBA" id="ARBA00012421"/>
    </source>
</evidence>
<accession>A0ABU4I248</accession>
<dbReference type="EC" id="4.1.1.15" evidence="3 8"/>
<evidence type="ECO:0000256" key="1">
    <source>
        <dbReference type="ARBA" id="ARBA00001933"/>
    </source>
</evidence>
<keyword evidence="10" id="KW-1185">Reference proteome</keyword>
<evidence type="ECO:0000313" key="10">
    <source>
        <dbReference type="Proteomes" id="UP001284601"/>
    </source>
</evidence>
<gene>
    <name evidence="9" type="ORF">R7226_28680</name>
</gene>
<dbReference type="EMBL" id="JAWSTH010000136">
    <property type="protein sequence ID" value="MDW5598369.1"/>
    <property type="molecule type" value="Genomic_DNA"/>
</dbReference>
<dbReference type="Gene3D" id="3.40.640.10">
    <property type="entry name" value="Type I PLP-dependent aspartate aminotransferase-like (Major domain)"/>
    <property type="match status" value="1"/>
</dbReference>
<keyword evidence="8" id="KW-0210">Decarboxylase</keyword>
<keyword evidence="5 7" id="KW-0456">Lyase</keyword>
<comment type="caution">
    <text evidence="9">The sequence shown here is derived from an EMBL/GenBank/DDBJ whole genome shotgun (WGS) entry which is preliminary data.</text>
</comment>
<reference evidence="9 10" key="2">
    <citation type="submission" date="2023-10" db="EMBL/GenBank/DDBJ databases">
        <authorList>
            <person name="Han X.F."/>
        </authorList>
    </citation>
    <scope>NUCLEOTIDE SEQUENCE [LARGE SCALE GENOMIC DNA]</scope>
    <source>
        <strain evidence="9 10">KCTC 39840</strain>
    </source>
</reference>
<dbReference type="InterPro" id="IPR002129">
    <property type="entry name" value="PyrdxlP-dep_de-COase"/>
</dbReference>
<dbReference type="RefSeq" id="WP_318600895.1">
    <property type="nucleotide sequence ID" value="NZ_JAWSTH010000136.1"/>
</dbReference>
<evidence type="ECO:0000256" key="7">
    <source>
        <dbReference type="RuleBase" id="RU000382"/>
    </source>
</evidence>
<dbReference type="PANTHER" id="PTHR43321:SF3">
    <property type="entry name" value="GLUTAMATE DECARBOXYLASE"/>
    <property type="match status" value="1"/>
</dbReference>
<dbReference type="InterPro" id="IPR015424">
    <property type="entry name" value="PyrdxlP-dep_Trfase"/>
</dbReference>
<dbReference type="Pfam" id="PF00282">
    <property type="entry name" value="Pyridoxal_deC"/>
    <property type="match status" value="1"/>
</dbReference>
<comment type="catalytic activity">
    <reaction evidence="6 8">
        <text>L-glutamate + H(+) = 4-aminobutanoate + CO2</text>
        <dbReference type="Rhea" id="RHEA:17785"/>
        <dbReference type="ChEBI" id="CHEBI:15378"/>
        <dbReference type="ChEBI" id="CHEBI:16526"/>
        <dbReference type="ChEBI" id="CHEBI:29985"/>
        <dbReference type="ChEBI" id="CHEBI:59888"/>
        <dbReference type="EC" id="4.1.1.15"/>
    </reaction>
</comment>
<dbReference type="PANTHER" id="PTHR43321">
    <property type="entry name" value="GLUTAMATE DECARBOXYLASE"/>
    <property type="match status" value="1"/>
</dbReference>
<evidence type="ECO:0000256" key="6">
    <source>
        <dbReference type="ARBA" id="ARBA00048868"/>
    </source>
</evidence>
<protein>
    <recommendedName>
        <fullName evidence="3 8">Glutamate decarboxylase</fullName>
        <ecNumber evidence="3 8">4.1.1.15</ecNumber>
    </recommendedName>
</protein>